<evidence type="ECO:0000313" key="3">
    <source>
        <dbReference type="Proteomes" id="UP000756921"/>
    </source>
</evidence>
<accession>A0A9P6GSR0</accession>
<evidence type="ECO:0000256" key="1">
    <source>
        <dbReference type="SAM" id="MobiDB-lite"/>
    </source>
</evidence>
<feature type="compositionally biased region" description="Low complexity" evidence="1">
    <location>
        <begin position="124"/>
        <end position="134"/>
    </location>
</feature>
<dbReference type="AlphaFoldDB" id="A0A9P6GSR0"/>
<dbReference type="InterPro" id="IPR021858">
    <property type="entry name" value="Fun_TF"/>
</dbReference>
<organism evidence="2 3">
    <name type="scientific">Paraphaeosphaeria minitans</name>
    <dbReference type="NCBI Taxonomy" id="565426"/>
    <lineage>
        <taxon>Eukaryota</taxon>
        <taxon>Fungi</taxon>
        <taxon>Dikarya</taxon>
        <taxon>Ascomycota</taxon>
        <taxon>Pezizomycotina</taxon>
        <taxon>Dothideomycetes</taxon>
        <taxon>Pleosporomycetidae</taxon>
        <taxon>Pleosporales</taxon>
        <taxon>Massarineae</taxon>
        <taxon>Didymosphaeriaceae</taxon>
        <taxon>Paraphaeosphaeria</taxon>
    </lineage>
</organism>
<dbReference type="PANTHER" id="PTHR37540">
    <property type="entry name" value="TRANSCRIPTION FACTOR (ACR-2), PUTATIVE-RELATED-RELATED"/>
    <property type="match status" value="1"/>
</dbReference>
<feature type="compositionally biased region" description="Low complexity" evidence="1">
    <location>
        <begin position="97"/>
        <end position="114"/>
    </location>
</feature>
<reference evidence="2" key="1">
    <citation type="journal article" date="2020" name="Mol. Plant Microbe Interact.">
        <title>Genome Sequence of the Biocontrol Agent Coniothyrium minitans strain Conio (IMI 134523).</title>
        <authorList>
            <person name="Patel D."/>
            <person name="Shittu T.A."/>
            <person name="Baroncelli R."/>
            <person name="Muthumeenakshi S."/>
            <person name="Osborne T.H."/>
            <person name="Janganan T.K."/>
            <person name="Sreenivasaprasad S."/>
        </authorList>
    </citation>
    <scope>NUCLEOTIDE SEQUENCE</scope>
    <source>
        <strain evidence="2">Conio</strain>
    </source>
</reference>
<evidence type="ECO:0000313" key="2">
    <source>
        <dbReference type="EMBL" id="KAF9740430.1"/>
    </source>
</evidence>
<sequence>MDDQNDSRPGSRTRRPPKRPQQFMFIDSTGANGVNAKPDKHVRSFVMKSARSKKPWSTRQKEKSTSPPEDKPQIPKRENSIAETISPTLVSPSWQHAAASPTTWSSPSTLSPVSRRNGSVLSTRSRSQPYLSPPSSSCSLCDNPQCVVHLCTPPHASNRLVNRRGFSFDFIANLDCLPVPTDSNTRDLLENFVNTYASGFVPLDQHHTSNKATANWVSKAILSPTGASFIYVIFTASALYRQAMGAANGQDVLQYKISAISEINKQLSDKRSQIDDNNIAAVFMLLCIEEGAVSSDQDVEWAQLQRQLHLDGLKTMIDQRGGLSALRSNQCLQTFILMHSVAHAVSTFERPYATLMDSNGHIQQYDIPSFRGRPASTRTLRLFYPLKLDPDLYDLISNIIVFVGDLNVWNEDRKCPVDPIEMQKHICLLVYRLFDWYKRGEEDYSLQRNPVDQSLCLALAIFLVVAYNQNYGPMVYAASQRLKAALEKCLFFNWGNAADLLTWTLTMGGLAAQGTDAFEFYRQYSIGAFKSQGFTEGTNPEEVLDRMRKCLWLGKMDKHVKDMWADMGMCKGEEALDINSPSGVKSPDRIKKEDIVGGLTNERFFVKRP</sequence>
<dbReference type="Pfam" id="PF11951">
    <property type="entry name" value="Fungal_trans_2"/>
    <property type="match status" value="1"/>
</dbReference>
<name>A0A9P6GSR0_9PLEO</name>
<dbReference type="Proteomes" id="UP000756921">
    <property type="component" value="Unassembled WGS sequence"/>
</dbReference>
<protein>
    <submittedName>
        <fullName evidence="2">Uncharacterized protein</fullName>
    </submittedName>
</protein>
<comment type="caution">
    <text evidence="2">The sequence shown here is derived from an EMBL/GenBank/DDBJ whole genome shotgun (WGS) entry which is preliminary data.</text>
</comment>
<gene>
    <name evidence="2" type="ORF">PMIN01_03065</name>
</gene>
<feature type="region of interest" description="Disordered" evidence="1">
    <location>
        <begin position="1"/>
        <end position="76"/>
    </location>
</feature>
<dbReference type="EMBL" id="WJXW01000002">
    <property type="protein sequence ID" value="KAF9740430.1"/>
    <property type="molecule type" value="Genomic_DNA"/>
</dbReference>
<feature type="region of interest" description="Disordered" evidence="1">
    <location>
        <begin position="90"/>
        <end position="134"/>
    </location>
</feature>
<proteinExistence type="predicted"/>
<keyword evidence="3" id="KW-1185">Reference proteome</keyword>
<feature type="compositionally biased region" description="Basic and acidic residues" evidence="1">
    <location>
        <begin position="59"/>
        <end position="76"/>
    </location>
</feature>
<dbReference type="OrthoDB" id="5386330at2759"/>
<dbReference type="PANTHER" id="PTHR37540:SF5">
    <property type="entry name" value="TRANSCRIPTION FACTOR DOMAIN-CONTAINING PROTEIN"/>
    <property type="match status" value="1"/>
</dbReference>